<gene>
    <name evidence="2" type="ORF">FLL45_09085</name>
</gene>
<proteinExistence type="predicted"/>
<dbReference type="Proteomes" id="UP000317839">
    <property type="component" value="Unassembled WGS sequence"/>
</dbReference>
<dbReference type="OrthoDB" id="9865637at2"/>
<protein>
    <submittedName>
        <fullName evidence="2">Uncharacterized protein</fullName>
    </submittedName>
</protein>
<evidence type="ECO:0000313" key="2">
    <source>
        <dbReference type="EMBL" id="TQV75085.1"/>
    </source>
</evidence>
<feature type="region of interest" description="Disordered" evidence="1">
    <location>
        <begin position="28"/>
        <end position="70"/>
    </location>
</feature>
<dbReference type="EMBL" id="VIKR01000002">
    <property type="protein sequence ID" value="TQV75085.1"/>
    <property type="molecule type" value="Genomic_DNA"/>
</dbReference>
<dbReference type="RefSeq" id="WP_142941702.1">
    <property type="nucleotide sequence ID" value="NZ_VIKR01000002.1"/>
</dbReference>
<evidence type="ECO:0000256" key="1">
    <source>
        <dbReference type="SAM" id="MobiDB-lite"/>
    </source>
</evidence>
<keyword evidence="3" id="KW-1185">Reference proteome</keyword>
<comment type="caution">
    <text evidence="2">The sequence shown here is derived from an EMBL/GenBank/DDBJ whole genome shotgun (WGS) entry which is preliminary data.</text>
</comment>
<evidence type="ECO:0000313" key="3">
    <source>
        <dbReference type="Proteomes" id="UP000317839"/>
    </source>
</evidence>
<dbReference type="AlphaFoldDB" id="A0A545TCZ1"/>
<reference evidence="2 3" key="1">
    <citation type="submission" date="2019-06" db="EMBL/GenBank/DDBJ databases">
        <title>Draft genome of Aliikangiella marina GYP-15.</title>
        <authorList>
            <person name="Wang G."/>
        </authorList>
    </citation>
    <scope>NUCLEOTIDE SEQUENCE [LARGE SCALE GENOMIC DNA]</scope>
    <source>
        <strain evidence="2 3">GYP-15</strain>
    </source>
</reference>
<accession>A0A545TCZ1</accession>
<feature type="compositionally biased region" description="Polar residues" evidence="1">
    <location>
        <begin position="60"/>
        <end position="70"/>
    </location>
</feature>
<organism evidence="2 3">
    <name type="scientific">Aliikangiella marina</name>
    <dbReference type="NCBI Taxonomy" id="1712262"/>
    <lineage>
        <taxon>Bacteria</taxon>
        <taxon>Pseudomonadati</taxon>
        <taxon>Pseudomonadota</taxon>
        <taxon>Gammaproteobacteria</taxon>
        <taxon>Oceanospirillales</taxon>
        <taxon>Pleioneaceae</taxon>
        <taxon>Aliikangiella</taxon>
    </lineage>
</organism>
<name>A0A545TCZ1_9GAMM</name>
<sequence length="242" mass="27565">MLIKTIPYAMAATAGFIVAYVIFGQPKTEPQNPLPERIPTITKPETASDSTAFDRPIQVPSPSNLEQSQSELEQLRRLVDTQASKINSLEAALEQYATKESAESDSPPKGLETISMDDFENRMKGSFRNRFKGVAIELKPEQIKEFNRMFDANSQKSEWGVEYENRITNFIANSDPNGLHFIEEVNCINHMCRLKVQSSEAADWQNLYSNMTNENWFNSMTLVEKSDIPGMHIYYIPKPQEM</sequence>